<gene>
    <name evidence="1" type="ORF">LTR37_010744</name>
</gene>
<proteinExistence type="predicted"/>
<protein>
    <submittedName>
        <fullName evidence="1">Uncharacterized protein</fullName>
    </submittedName>
</protein>
<dbReference type="EMBL" id="JAUTXU010000090">
    <property type="protein sequence ID" value="KAK3709717.1"/>
    <property type="molecule type" value="Genomic_DNA"/>
</dbReference>
<dbReference type="Proteomes" id="UP001281147">
    <property type="component" value="Unassembled WGS sequence"/>
</dbReference>
<comment type="caution">
    <text evidence="1">The sequence shown here is derived from an EMBL/GenBank/DDBJ whole genome shotgun (WGS) entry which is preliminary data.</text>
</comment>
<keyword evidence="2" id="KW-1185">Reference proteome</keyword>
<reference evidence="1" key="1">
    <citation type="submission" date="2023-07" db="EMBL/GenBank/DDBJ databases">
        <title>Black Yeasts Isolated from many extreme environments.</title>
        <authorList>
            <person name="Coleine C."/>
            <person name="Stajich J.E."/>
            <person name="Selbmann L."/>
        </authorList>
    </citation>
    <scope>NUCLEOTIDE SEQUENCE</scope>
    <source>
        <strain evidence="1">CCFEE 5714</strain>
    </source>
</reference>
<name>A0ACC3N5D4_9PEZI</name>
<sequence length="575" mass="65694">MALSYLNALVDDAFPVFKQQRHRFKVEAIGFFYLMAQYINREQSFWKPYLDTLPSPDQELTEALFFEHEEDVAWLEDTDVWRTVSARAEVYEKYHRDGIEVLQEAGIDTQPYTWNLFKWAATVFTSRSFSSRSLRPTSNKYWAAYRTRPSDGTRQMVLLDMSHASAEDLHFPVLFPGLDAANHSPDAKVDWTFDPGRFTIHLSTESEGLQAGDEFFNNYGAKGNGELLIGYGFCIPNNPHDTVGMTLKAPPASLQSKLRSTHPSYSTNEGNWNPEKATFYLKKPHTTPQTTSGLSQRPQIFHQLPEALLELLLYILRDERGLTFKPYRRPLHHLTDLESGGRRYLPHIARMIVQSLAPKLTKLQSVTLPPEPKNKKQRLASIYRQGQISILTSLISALRTYTRSLIYNPTAEDIPRGPSLMTLESFIHLLTSQTLLPDPFLTGIEANANTRDLEQLRLAGWEEDVWVLLLCYLHLQQLEERLPRWLREALVPEYVGQATTSPGGGEQAESLMDIVHLAAEACADDESSVWRNQRWTPEFVARTGGRVLQFEAFMVMVPSDAEEPRLCLYLHFGLK</sequence>
<accession>A0ACC3N5D4</accession>
<organism evidence="1 2">
    <name type="scientific">Vermiconidia calcicola</name>
    <dbReference type="NCBI Taxonomy" id="1690605"/>
    <lineage>
        <taxon>Eukaryota</taxon>
        <taxon>Fungi</taxon>
        <taxon>Dikarya</taxon>
        <taxon>Ascomycota</taxon>
        <taxon>Pezizomycotina</taxon>
        <taxon>Dothideomycetes</taxon>
        <taxon>Dothideomycetidae</taxon>
        <taxon>Mycosphaerellales</taxon>
        <taxon>Extremaceae</taxon>
        <taxon>Vermiconidia</taxon>
    </lineage>
</organism>
<evidence type="ECO:0000313" key="2">
    <source>
        <dbReference type="Proteomes" id="UP001281147"/>
    </source>
</evidence>
<evidence type="ECO:0000313" key="1">
    <source>
        <dbReference type="EMBL" id="KAK3709717.1"/>
    </source>
</evidence>